<evidence type="ECO:0000256" key="1">
    <source>
        <dbReference type="ARBA" id="ARBA00005417"/>
    </source>
</evidence>
<dbReference type="InterPro" id="IPR003593">
    <property type="entry name" value="AAA+_ATPase"/>
</dbReference>
<accession>A0AAX3X0A5</accession>
<evidence type="ECO:0000313" key="6">
    <source>
        <dbReference type="EMBL" id="WHY53054.1"/>
    </source>
</evidence>
<dbReference type="Gene3D" id="3.40.50.300">
    <property type="entry name" value="P-loop containing nucleotide triphosphate hydrolases"/>
    <property type="match status" value="1"/>
</dbReference>
<reference evidence="6" key="1">
    <citation type="submission" date="2023-05" db="EMBL/GenBank/DDBJ databases">
        <title>Comparative genomics of Bacillaceae isolates and their secondary metabolite potential.</title>
        <authorList>
            <person name="Song L."/>
            <person name="Nielsen L.J."/>
            <person name="Mohite O."/>
            <person name="Xu X."/>
            <person name="Weber T."/>
            <person name="Kovacs A.T."/>
        </authorList>
    </citation>
    <scope>NUCLEOTIDE SEQUENCE</scope>
    <source>
        <strain evidence="6">LY1</strain>
    </source>
</reference>
<feature type="domain" description="ABC transporter" evidence="5">
    <location>
        <begin position="5"/>
        <end position="234"/>
    </location>
</feature>
<evidence type="ECO:0000256" key="3">
    <source>
        <dbReference type="ARBA" id="ARBA00022741"/>
    </source>
</evidence>
<dbReference type="GO" id="GO:0005524">
    <property type="term" value="F:ATP binding"/>
    <property type="evidence" value="ECO:0007669"/>
    <property type="project" value="UniProtKB-KW"/>
</dbReference>
<organism evidence="6 7">
    <name type="scientific">Lysinibacillus pakistanensis</name>
    <dbReference type="NCBI Taxonomy" id="759811"/>
    <lineage>
        <taxon>Bacteria</taxon>
        <taxon>Bacillati</taxon>
        <taxon>Bacillota</taxon>
        <taxon>Bacilli</taxon>
        <taxon>Bacillales</taxon>
        <taxon>Bacillaceae</taxon>
        <taxon>Lysinibacillus</taxon>
    </lineage>
</organism>
<dbReference type="PANTHER" id="PTHR42798:SF2">
    <property type="entry name" value="ABC TRANSPORTER ATP-BINDING PROTEIN MG467-RELATED"/>
    <property type="match status" value="1"/>
</dbReference>
<dbReference type="SMART" id="SM00382">
    <property type="entry name" value="AAA"/>
    <property type="match status" value="1"/>
</dbReference>
<dbReference type="PROSITE" id="PS50893">
    <property type="entry name" value="ABC_TRANSPORTER_2"/>
    <property type="match status" value="1"/>
</dbReference>
<dbReference type="EMBL" id="CP126101">
    <property type="protein sequence ID" value="WHY53054.1"/>
    <property type="molecule type" value="Genomic_DNA"/>
</dbReference>
<evidence type="ECO:0000313" key="7">
    <source>
        <dbReference type="Proteomes" id="UP001178322"/>
    </source>
</evidence>
<dbReference type="InterPro" id="IPR017871">
    <property type="entry name" value="ABC_transporter-like_CS"/>
</dbReference>
<dbReference type="InterPro" id="IPR027417">
    <property type="entry name" value="P-loop_NTPase"/>
</dbReference>
<dbReference type="AlphaFoldDB" id="A0AAX3X0A5"/>
<keyword evidence="3" id="KW-0547">Nucleotide-binding</keyword>
<proteinExistence type="inferred from homology"/>
<dbReference type="InterPro" id="IPR003439">
    <property type="entry name" value="ABC_transporter-like_ATP-bd"/>
</dbReference>
<dbReference type="Proteomes" id="UP001178322">
    <property type="component" value="Chromosome"/>
</dbReference>
<dbReference type="GO" id="GO:0016887">
    <property type="term" value="F:ATP hydrolysis activity"/>
    <property type="evidence" value="ECO:0007669"/>
    <property type="project" value="InterPro"/>
</dbReference>
<keyword evidence="4 6" id="KW-0067">ATP-binding</keyword>
<dbReference type="PANTHER" id="PTHR42798">
    <property type="entry name" value="LIPOPROTEIN-RELEASING SYSTEM ATP-BINDING PROTEIN LOLD"/>
    <property type="match status" value="1"/>
</dbReference>
<evidence type="ECO:0000259" key="5">
    <source>
        <dbReference type="PROSITE" id="PS50893"/>
    </source>
</evidence>
<dbReference type="Pfam" id="PF00005">
    <property type="entry name" value="ABC_tran"/>
    <property type="match status" value="1"/>
</dbReference>
<comment type="similarity">
    <text evidence="1">Belongs to the ABC transporter superfamily.</text>
</comment>
<keyword evidence="2" id="KW-0813">Transport</keyword>
<dbReference type="CDD" id="cd03255">
    <property type="entry name" value="ABC_MJ0796_LolCDE_FtsE"/>
    <property type="match status" value="1"/>
</dbReference>
<dbReference type="InterPro" id="IPR017911">
    <property type="entry name" value="MacB-like_ATP-bd"/>
</dbReference>
<dbReference type="PROSITE" id="PS00211">
    <property type="entry name" value="ABC_TRANSPORTER_1"/>
    <property type="match status" value="1"/>
</dbReference>
<gene>
    <name evidence="6" type="ORF">QNH24_07370</name>
</gene>
<evidence type="ECO:0000256" key="4">
    <source>
        <dbReference type="ARBA" id="ARBA00022840"/>
    </source>
</evidence>
<name>A0AAX3X0A5_9BACI</name>
<dbReference type="SUPFAM" id="SSF52540">
    <property type="entry name" value="P-loop containing nucleoside triphosphate hydrolases"/>
    <property type="match status" value="1"/>
</dbReference>
<evidence type="ECO:0000256" key="2">
    <source>
        <dbReference type="ARBA" id="ARBA00022448"/>
    </source>
</evidence>
<sequence length="235" mass="26896">METVLKIQGVSKNFNDFDTVLHEINLSFFAQTFNVILGQSGCGKSTLINIMSGLMKPTRGNVYYKDLDISHAEQKEIIELRRYKFSNIFQDYLLLSELTVRENIELGKTGRAHDLEYSELTERLGIETLAERFPNELSGGQQQRVSIARAMIKNPEILFCDEATGALDETNSKLVVDYLKELNKTYGTIIIFSTHNLKISTVADRIITMKDGLIEDDYQNPFPQPTFRNDIRRFP</sequence>
<protein>
    <submittedName>
        <fullName evidence="6">ABC transporter ATP-binding protein</fullName>
    </submittedName>
</protein>
<dbReference type="RefSeq" id="WP_283871430.1">
    <property type="nucleotide sequence ID" value="NZ_CP126101.1"/>
</dbReference>